<proteinExistence type="predicted"/>
<keyword evidence="4" id="KW-0830">Ubiquinone</keyword>
<dbReference type="PANTHER" id="PTHR44942">
    <property type="entry name" value="METHYLTRANSF_11 DOMAIN-CONTAINING PROTEIN"/>
    <property type="match status" value="1"/>
</dbReference>
<evidence type="ECO:0000313" key="7">
    <source>
        <dbReference type="Proteomes" id="UP000215539"/>
    </source>
</evidence>
<dbReference type="Gene3D" id="3.40.50.150">
    <property type="entry name" value="Vaccinia Virus protein VP39"/>
    <property type="match status" value="1"/>
</dbReference>
<evidence type="ECO:0000256" key="2">
    <source>
        <dbReference type="ARBA" id="ARBA00022679"/>
    </source>
</evidence>
<keyword evidence="2 5" id="KW-0808">Transferase</keyword>
<evidence type="ECO:0000313" key="6">
    <source>
        <dbReference type="Proteomes" id="UP000065822"/>
    </source>
</evidence>
<dbReference type="EMBL" id="LT906449">
    <property type="protein sequence ID" value="SNV11715.1"/>
    <property type="molecule type" value="Genomic_DNA"/>
</dbReference>
<keyword evidence="6" id="KW-1185">Reference proteome</keyword>
<name>A0AAX2GZ76_9FLAO</name>
<organism evidence="5 7">
    <name type="scientific">Capnocytophaga haemolytica</name>
    <dbReference type="NCBI Taxonomy" id="45243"/>
    <lineage>
        <taxon>Bacteria</taxon>
        <taxon>Pseudomonadati</taxon>
        <taxon>Bacteroidota</taxon>
        <taxon>Flavobacteriia</taxon>
        <taxon>Flavobacteriales</taxon>
        <taxon>Flavobacteriaceae</taxon>
        <taxon>Capnocytophaga</taxon>
    </lineage>
</organism>
<evidence type="ECO:0000259" key="3">
    <source>
        <dbReference type="Pfam" id="PF13649"/>
    </source>
</evidence>
<dbReference type="GO" id="GO:0032259">
    <property type="term" value="P:methylation"/>
    <property type="evidence" value="ECO:0007669"/>
    <property type="project" value="UniProtKB-KW"/>
</dbReference>
<reference evidence="5 7" key="2">
    <citation type="submission" date="2017-06" db="EMBL/GenBank/DDBJ databases">
        <authorList>
            <consortium name="Pathogen Informatics"/>
        </authorList>
    </citation>
    <scope>NUCLEOTIDE SEQUENCE [LARGE SCALE GENOMIC DNA]</scope>
    <source>
        <strain evidence="5 7">NCTC12947</strain>
    </source>
</reference>
<reference evidence="4 6" key="1">
    <citation type="submission" date="2016-02" db="EMBL/GenBank/DDBJ databases">
        <authorList>
            <person name="Holder M.E."/>
            <person name="Ajami N.J."/>
            <person name="Petrosino J.F."/>
        </authorList>
    </citation>
    <scope>NUCLEOTIDE SEQUENCE [LARGE SCALE GENOMIC DNA]</scope>
    <source>
        <strain evidence="4 6">CCUG 32990</strain>
    </source>
</reference>
<protein>
    <submittedName>
        <fullName evidence="5">Rebeccamycin O-methyltransferase</fullName>
        <ecNumber evidence="5">2.1.1.-</ecNumber>
    </submittedName>
    <submittedName>
        <fullName evidence="4">Ubiquinone biosynthesis protein UbiE</fullName>
    </submittedName>
</protein>
<dbReference type="InterPro" id="IPR051052">
    <property type="entry name" value="Diverse_substrate_MTase"/>
</dbReference>
<dbReference type="Pfam" id="PF13649">
    <property type="entry name" value="Methyltransf_25"/>
    <property type="match status" value="1"/>
</dbReference>
<evidence type="ECO:0000256" key="1">
    <source>
        <dbReference type="ARBA" id="ARBA00022603"/>
    </source>
</evidence>
<dbReference type="InterPro" id="IPR041698">
    <property type="entry name" value="Methyltransf_25"/>
</dbReference>
<keyword evidence="1 5" id="KW-0489">Methyltransferase</keyword>
<dbReference type="InterPro" id="IPR029063">
    <property type="entry name" value="SAM-dependent_MTases_sf"/>
</dbReference>
<dbReference type="EMBL" id="CP014227">
    <property type="protein sequence ID" value="AMD84332.1"/>
    <property type="molecule type" value="Genomic_DNA"/>
</dbReference>
<dbReference type="Proteomes" id="UP000215539">
    <property type="component" value="Chromosome 1"/>
</dbReference>
<dbReference type="EC" id="2.1.1.-" evidence="5"/>
<evidence type="ECO:0000313" key="4">
    <source>
        <dbReference type="EMBL" id="AMD84332.1"/>
    </source>
</evidence>
<dbReference type="PANTHER" id="PTHR44942:SF4">
    <property type="entry name" value="METHYLTRANSFERASE TYPE 11 DOMAIN-CONTAINING PROTEIN"/>
    <property type="match status" value="1"/>
</dbReference>
<dbReference type="CDD" id="cd02440">
    <property type="entry name" value="AdoMet_MTases"/>
    <property type="match status" value="1"/>
</dbReference>
<accession>A0AAX2GZ76</accession>
<dbReference type="AlphaFoldDB" id="A0AAX2GZ76"/>
<dbReference type="KEGG" id="chg:AXF12_01540"/>
<gene>
    <name evidence="5" type="primary">rebM_2</name>
    <name evidence="4" type="ORF">AXF12_01540</name>
    <name evidence="5" type="ORF">SAMEA44541418_01450</name>
</gene>
<dbReference type="SUPFAM" id="SSF53335">
    <property type="entry name" value="S-adenosyl-L-methionine-dependent methyltransferases"/>
    <property type="match status" value="1"/>
</dbReference>
<feature type="domain" description="Methyltransferase" evidence="3">
    <location>
        <begin position="51"/>
        <end position="143"/>
    </location>
</feature>
<dbReference type="GO" id="GO:0008168">
    <property type="term" value="F:methyltransferase activity"/>
    <property type="evidence" value="ECO:0007669"/>
    <property type="project" value="UniProtKB-KW"/>
</dbReference>
<dbReference type="Proteomes" id="UP000065822">
    <property type="component" value="Chromosome"/>
</dbReference>
<sequence>MKDNSILWNETLQMYVQHRVSPDGRDTFESTPQLTEALQVFATHKTGDCLLDLGCGWGASLQPFVGHFKQLIGVDVSTENLQKAQALYAAQPQVHFLQGELQDLPITPHSVDLLISSLVLHQVPEEKQAALFCKIAETLKPEGEMVFADELLLFDPEADPMRFNEVYRYLLANTLPATIYEQHIKPYLVEGYTYTWQDMKENTPPQFWFHSLNDLRIKLSAAGLVLKEVKELTPFFGMLRVVHSV</sequence>
<dbReference type="RefSeq" id="WP_066427899.1">
    <property type="nucleotide sequence ID" value="NZ_CP014227.1"/>
</dbReference>
<evidence type="ECO:0000313" key="5">
    <source>
        <dbReference type="EMBL" id="SNV11715.1"/>
    </source>
</evidence>